<evidence type="ECO:0000259" key="7">
    <source>
        <dbReference type="Pfam" id="PF03372"/>
    </source>
</evidence>
<dbReference type="GO" id="GO:0046872">
    <property type="term" value="F:metal ion binding"/>
    <property type="evidence" value="ECO:0007669"/>
    <property type="project" value="UniProtKB-KW"/>
</dbReference>
<dbReference type="Pfam" id="PF03372">
    <property type="entry name" value="Exo_endo_phos"/>
    <property type="match status" value="1"/>
</dbReference>
<dbReference type="InterPro" id="IPR004808">
    <property type="entry name" value="AP_endonuc_1"/>
</dbReference>
<name>A0A5Q2QB60_9GAMM</name>
<organism evidence="8 9">
    <name type="scientific">Litorivicinus lipolyticus</name>
    <dbReference type="NCBI Taxonomy" id="418701"/>
    <lineage>
        <taxon>Bacteria</taxon>
        <taxon>Pseudomonadati</taxon>
        <taxon>Pseudomonadota</taxon>
        <taxon>Gammaproteobacteria</taxon>
        <taxon>Oceanospirillales</taxon>
        <taxon>Litorivicinaceae</taxon>
        <taxon>Litorivicinus</taxon>
    </lineage>
</organism>
<keyword evidence="2 5" id="KW-0479">Metal-binding</keyword>
<evidence type="ECO:0000256" key="1">
    <source>
        <dbReference type="ARBA" id="ARBA00007092"/>
    </source>
</evidence>
<dbReference type="InterPro" id="IPR036691">
    <property type="entry name" value="Endo/exonu/phosph_ase_sf"/>
</dbReference>
<feature type="site" description="Interaction with DNA substrate" evidence="6">
    <location>
        <position position="248"/>
    </location>
</feature>
<feature type="binding site" evidence="5">
    <location>
        <position position="247"/>
    </location>
    <ligand>
        <name>Mg(2+)</name>
        <dbReference type="ChEBI" id="CHEBI:18420"/>
        <label>1</label>
    </ligand>
</feature>
<keyword evidence="4 5" id="KW-0460">Magnesium</keyword>
<dbReference type="PANTHER" id="PTHR43250:SF2">
    <property type="entry name" value="EXODEOXYRIBONUCLEASE III"/>
    <property type="match status" value="1"/>
</dbReference>
<dbReference type="KEGG" id="llp:GH975_00980"/>
<dbReference type="RefSeq" id="WP_153712711.1">
    <property type="nucleotide sequence ID" value="NZ_CP045871.1"/>
</dbReference>
<evidence type="ECO:0000256" key="6">
    <source>
        <dbReference type="PIRSR" id="PIRSR604808-3"/>
    </source>
</evidence>
<feature type="domain" description="Endonuclease/exonuclease/phosphatase" evidence="7">
    <location>
        <begin position="17"/>
        <end position="248"/>
    </location>
</feature>
<evidence type="ECO:0000256" key="3">
    <source>
        <dbReference type="ARBA" id="ARBA00022801"/>
    </source>
</evidence>
<dbReference type="AlphaFoldDB" id="A0A5Q2QB60"/>
<gene>
    <name evidence="8" type="ORF">GH975_00980</name>
</gene>
<sequence length="259" mass="29673">MRVINLTVNGIVDAAERGFFDWAATKDAEVIALQDVRCREYKIADDPAYQLPGYEAFFCEGEDEDYGGTAIYVRQTPKAIMRGLANYDLDKHGTLIQADYDEVSIASLWIPPGRDSEGLDLQWHFMETLNAHMGKVRRKRRLFIYAGNFQMAHQQRDLTDPDLHSNTLGFLPAQRDWMDELLSTTGYRDALREVSRDDGYHSWWPSHDDLGSKADPGAWRVDYQICSEQLAPKVLTASIYTERRFSDHAPVIVDYDLDL</sequence>
<dbReference type="InterPro" id="IPR005135">
    <property type="entry name" value="Endo/exonuclease/phosphatase"/>
</dbReference>
<evidence type="ECO:0000256" key="5">
    <source>
        <dbReference type="PIRSR" id="PIRSR604808-2"/>
    </source>
</evidence>
<comment type="similarity">
    <text evidence="1">Belongs to the DNA repair enzymes AP/ExoA family.</text>
</comment>
<proteinExistence type="inferred from homology"/>
<keyword evidence="3" id="KW-0378">Hydrolase</keyword>
<dbReference type="InterPro" id="IPR037493">
    <property type="entry name" value="ExoIII-like"/>
</dbReference>
<dbReference type="NCBIfam" id="TIGR00633">
    <property type="entry name" value="xth"/>
    <property type="match status" value="1"/>
</dbReference>
<comment type="cofactor">
    <cofactor evidence="5">
        <name>Mg(2+)</name>
        <dbReference type="ChEBI" id="CHEBI:18420"/>
    </cofactor>
    <cofactor evidence="5">
        <name>Mn(2+)</name>
        <dbReference type="ChEBI" id="CHEBI:29035"/>
    </cofactor>
    <text evidence="5">Probably binds two magnesium or manganese ions per subunit.</text>
</comment>
<evidence type="ECO:0000256" key="4">
    <source>
        <dbReference type="ARBA" id="ARBA00022842"/>
    </source>
</evidence>
<dbReference type="Proteomes" id="UP000388235">
    <property type="component" value="Chromosome"/>
</dbReference>
<dbReference type="SUPFAM" id="SSF56219">
    <property type="entry name" value="DNase I-like"/>
    <property type="match status" value="1"/>
</dbReference>
<evidence type="ECO:0000313" key="8">
    <source>
        <dbReference type="EMBL" id="QGG79207.1"/>
    </source>
</evidence>
<feature type="site" description="Important for catalytic activity" evidence="6">
    <location>
        <position position="222"/>
    </location>
</feature>
<reference evidence="8 9" key="1">
    <citation type="submission" date="2019-11" db="EMBL/GenBank/DDBJ databases">
        <authorList>
            <person name="Khan S.A."/>
            <person name="Jeon C.O."/>
            <person name="Chun B.H."/>
        </authorList>
    </citation>
    <scope>NUCLEOTIDE SEQUENCE [LARGE SCALE GENOMIC DNA]</scope>
    <source>
        <strain evidence="8 9">IMCC 1097</strain>
    </source>
</reference>
<feature type="binding site" evidence="5">
    <location>
        <position position="248"/>
    </location>
    <ligand>
        <name>Mg(2+)</name>
        <dbReference type="ChEBI" id="CHEBI:18420"/>
        <label>1</label>
    </ligand>
</feature>
<dbReference type="GO" id="GO:0006281">
    <property type="term" value="P:DNA repair"/>
    <property type="evidence" value="ECO:0007669"/>
    <property type="project" value="InterPro"/>
</dbReference>
<dbReference type="EMBL" id="CP045871">
    <property type="protein sequence ID" value="QGG79207.1"/>
    <property type="molecule type" value="Genomic_DNA"/>
</dbReference>
<keyword evidence="5" id="KW-0464">Manganese</keyword>
<dbReference type="OrthoDB" id="9803914at2"/>
<evidence type="ECO:0000313" key="9">
    <source>
        <dbReference type="Proteomes" id="UP000388235"/>
    </source>
</evidence>
<dbReference type="GO" id="GO:0008311">
    <property type="term" value="F:double-stranded DNA 3'-5' DNA exonuclease activity"/>
    <property type="evidence" value="ECO:0007669"/>
    <property type="project" value="InterPro"/>
</dbReference>
<keyword evidence="9" id="KW-1185">Reference proteome</keyword>
<accession>A0A5Q2QB60</accession>
<dbReference type="Gene3D" id="3.60.10.10">
    <property type="entry name" value="Endonuclease/exonuclease/phosphatase"/>
    <property type="match status" value="1"/>
</dbReference>
<dbReference type="PROSITE" id="PS51435">
    <property type="entry name" value="AP_NUCLEASE_F1_4"/>
    <property type="match status" value="1"/>
</dbReference>
<evidence type="ECO:0000256" key="2">
    <source>
        <dbReference type="ARBA" id="ARBA00022723"/>
    </source>
</evidence>
<protein>
    <submittedName>
        <fullName evidence="8">Exodeoxyribonuclease III</fullName>
    </submittedName>
</protein>
<dbReference type="PANTHER" id="PTHR43250">
    <property type="entry name" value="EXODEOXYRIBONUCLEASE III"/>
    <property type="match status" value="1"/>
</dbReference>